<evidence type="ECO:0000256" key="3">
    <source>
        <dbReference type="PROSITE-ProRule" id="PRU00023"/>
    </source>
</evidence>
<dbReference type="PANTHER" id="PTHR24173:SF74">
    <property type="entry name" value="ANKYRIN REPEAT DOMAIN-CONTAINING PROTEIN 16"/>
    <property type="match status" value="1"/>
</dbReference>
<sequence length="227" mass="24571">MNSEKTNQFLIHDAINAGNTLLAKKLIDENPNELYKKDDDGRTALHIACSLNNPDLVAYIVSKTPKGLDIDEYTDDSGWTALHVTSAVGNAGIFNQLMHLDPQPDVNLATGTGTTCLHIAIGKNNYEIVKELVETYKANCRAKDKRGLTPLHRAAAIGSQPIVKLLVEKGKVNINAKEADGLTPLDEALSEGHGDVGVLLVKLGADPVVNKDLHVDEKVANFFKDNI</sequence>
<dbReference type="SMART" id="SM00248">
    <property type="entry name" value="ANK"/>
    <property type="match status" value="5"/>
</dbReference>
<keyword evidence="1" id="KW-0677">Repeat</keyword>
<dbReference type="PROSITE" id="PS50297">
    <property type="entry name" value="ANK_REP_REGION"/>
    <property type="match status" value="2"/>
</dbReference>
<dbReference type="AlphaFoldDB" id="A0A367XVN3"/>
<dbReference type="Gene3D" id="1.25.40.20">
    <property type="entry name" value="Ankyrin repeat-containing domain"/>
    <property type="match status" value="1"/>
</dbReference>
<comment type="caution">
    <text evidence="4">The sequence shown here is derived from an EMBL/GenBank/DDBJ whole genome shotgun (WGS) entry which is preliminary data.</text>
</comment>
<dbReference type="Pfam" id="PF12796">
    <property type="entry name" value="Ank_2"/>
    <property type="match status" value="2"/>
</dbReference>
<dbReference type="OrthoDB" id="539213at2759"/>
<organism evidence="4 5">
    <name type="scientific">Candida viswanathii</name>
    <dbReference type="NCBI Taxonomy" id="5486"/>
    <lineage>
        <taxon>Eukaryota</taxon>
        <taxon>Fungi</taxon>
        <taxon>Dikarya</taxon>
        <taxon>Ascomycota</taxon>
        <taxon>Saccharomycotina</taxon>
        <taxon>Pichiomycetes</taxon>
        <taxon>Debaryomycetaceae</taxon>
        <taxon>Candida/Lodderomyces clade</taxon>
        <taxon>Candida</taxon>
    </lineage>
</organism>
<evidence type="ECO:0000256" key="1">
    <source>
        <dbReference type="ARBA" id="ARBA00022737"/>
    </source>
</evidence>
<feature type="repeat" description="ANK" evidence="3">
    <location>
        <begin position="146"/>
        <end position="170"/>
    </location>
</feature>
<keyword evidence="5" id="KW-1185">Reference proteome</keyword>
<dbReference type="InterPro" id="IPR036770">
    <property type="entry name" value="Ankyrin_rpt-contain_sf"/>
</dbReference>
<keyword evidence="2 3" id="KW-0040">ANK repeat</keyword>
<protein>
    <submittedName>
        <fullName evidence="4">Putative 26S proteasome regulatory subunit p28</fullName>
    </submittedName>
</protein>
<keyword evidence="4" id="KW-0647">Proteasome</keyword>
<dbReference type="PANTHER" id="PTHR24173">
    <property type="entry name" value="ANKYRIN REPEAT CONTAINING"/>
    <property type="match status" value="1"/>
</dbReference>
<reference evidence="4 5" key="1">
    <citation type="submission" date="2018-06" db="EMBL/GenBank/DDBJ databases">
        <title>Whole genome sequencing of Candida tropicalis (genome annotated by CSBL at Korea University).</title>
        <authorList>
            <person name="Ahn J."/>
        </authorList>
    </citation>
    <scope>NUCLEOTIDE SEQUENCE [LARGE SCALE GENOMIC DNA]</scope>
    <source>
        <strain evidence="4 5">ATCC 20962</strain>
    </source>
</reference>
<dbReference type="STRING" id="5486.A0A367XVN3"/>
<gene>
    <name evidence="4" type="primary">NAS6_1</name>
    <name evidence="4" type="ORF">Cantr_06492</name>
</gene>
<name>A0A367XVN3_9ASCO</name>
<dbReference type="InterPro" id="IPR002110">
    <property type="entry name" value="Ankyrin_rpt"/>
</dbReference>
<dbReference type="Proteomes" id="UP000253472">
    <property type="component" value="Unassembled WGS sequence"/>
</dbReference>
<proteinExistence type="predicted"/>
<dbReference type="SUPFAM" id="SSF48403">
    <property type="entry name" value="Ankyrin repeat"/>
    <property type="match status" value="1"/>
</dbReference>
<evidence type="ECO:0000256" key="2">
    <source>
        <dbReference type="ARBA" id="ARBA00023043"/>
    </source>
</evidence>
<evidence type="ECO:0000313" key="5">
    <source>
        <dbReference type="Proteomes" id="UP000253472"/>
    </source>
</evidence>
<dbReference type="EMBL" id="QLNQ01000028">
    <property type="protein sequence ID" value="RCK57300.1"/>
    <property type="molecule type" value="Genomic_DNA"/>
</dbReference>
<accession>A0A367XVN3</accession>
<dbReference type="PROSITE" id="PS50088">
    <property type="entry name" value="ANK_REPEAT"/>
    <property type="match status" value="2"/>
</dbReference>
<feature type="repeat" description="ANK" evidence="3">
    <location>
        <begin position="180"/>
        <end position="212"/>
    </location>
</feature>
<dbReference type="GO" id="GO:0000502">
    <property type="term" value="C:proteasome complex"/>
    <property type="evidence" value="ECO:0007669"/>
    <property type="project" value="UniProtKB-KW"/>
</dbReference>
<evidence type="ECO:0000313" key="4">
    <source>
        <dbReference type="EMBL" id="RCK57300.1"/>
    </source>
</evidence>